<dbReference type="PANTHER" id="PTHR30509">
    <property type="entry name" value="P-HYDROXYBENZOIC ACID EFFLUX PUMP SUBUNIT-RELATED"/>
    <property type="match status" value="1"/>
</dbReference>
<protein>
    <submittedName>
        <fullName evidence="8">Fusaric acid resistance protein fusD</fullName>
    </submittedName>
</protein>
<evidence type="ECO:0000313" key="8">
    <source>
        <dbReference type="EMBL" id="APH55455.1"/>
    </source>
</evidence>
<evidence type="ECO:0000256" key="4">
    <source>
        <dbReference type="ARBA" id="ARBA00022692"/>
    </source>
</evidence>
<feature type="transmembrane region" description="Helical" evidence="7">
    <location>
        <begin position="449"/>
        <end position="466"/>
    </location>
</feature>
<dbReference type="EMBL" id="CP018191">
    <property type="protein sequence ID" value="APH55455.1"/>
    <property type="molecule type" value="Genomic_DNA"/>
</dbReference>
<evidence type="ECO:0000256" key="5">
    <source>
        <dbReference type="ARBA" id="ARBA00022989"/>
    </source>
</evidence>
<evidence type="ECO:0000313" key="9">
    <source>
        <dbReference type="Proteomes" id="UP000182373"/>
    </source>
</evidence>
<keyword evidence="3" id="KW-1003">Cell membrane</keyword>
<dbReference type="Proteomes" id="UP000182373">
    <property type="component" value="Chromosome"/>
</dbReference>
<dbReference type="Pfam" id="PF04632">
    <property type="entry name" value="FUSC"/>
    <property type="match status" value="1"/>
</dbReference>
<evidence type="ECO:0000256" key="3">
    <source>
        <dbReference type="ARBA" id="ARBA00022475"/>
    </source>
</evidence>
<keyword evidence="5 7" id="KW-1133">Transmembrane helix</keyword>
<dbReference type="InterPro" id="IPR006726">
    <property type="entry name" value="PHBA_efflux_AaeB/fusaric-R"/>
</dbReference>
<dbReference type="RefSeq" id="WP_072573229.1">
    <property type="nucleotide sequence ID" value="NZ_CP018191.1"/>
</dbReference>
<feature type="transmembrane region" description="Helical" evidence="7">
    <location>
        <begin position="103"/>
        <end position="122"/>
    </location>
</feature>
<feature type="transmembrane region" description="Helical" evidence="7">
    <location>
        <begin position="423"/>
        <end position="443"/>
    </location>
</feature>
<reference evidence="9" key="1">
    <citation type="submission" date="2016-11" db="EMBL/GenBank/DDBJ databases">
        <title>Comparative genomic and phenotypic analysis of Granulibacter bethesdensis clinical isolates from patients with chronic granulomatous disease.</title>
        <authorList>
            <person name="Zarember K.A."/>
            <person name="Porcella S.F."/>
            <person name="Chu J."/>
            <person name="Ding L."/>
            <person name="Dahlstrom E."/>
            <person name="Barbian K."/>
            <person name="Martens C."/>
            <person name="Sykora L."/>
            <person name="Kramer S."/>
            <person name="Pettinato A.M."/>
            <person name="Hong H."/>
            <person name="Wald G."/>
            <person name="Berg L.J."/>
            <person name="Rogge L.S."/>
            <person name="Greenberg D.E."/>
            <person name="Falcone E.L."/>
            <person name="Neves J.F."/>
            <person name="Simoes M.J."/>
            <person name="Casal M."/>
            <person name="Rodriguez-Lopez F.C."/>
            <person name="Zelazny A."/>
            <person name="Gallin J.I."/>
            <person name="Holland S.M."/>
        </authorList>
    </citation>
    <scope>NUCLEOTIDE SEQUENCE [LARGE SCALE GENOMIC DNA]</scope>
    <source>
        <strain evidence="9">NIH9.1</strain>
    </source>
</reference>
<feature type="transmembrane region" description="Helical" evidence="7">
    <location>
        <begin position="500"/>
        <end position="522"/>
    </location>
</feature>
<gene>
    <name evidence="8" type="ORF">GbCGDNIH9_2133</name>
</gene>
<sequence>MAVVSHTVVGQDASDTGAWLPGFLRSSAFFYALRLALSGSLALYAAYFLQFDNPSSALVTTIIVASPMRGAILSKSLWRFLGTILGCVASIMAVALFVQSPLLYLSAFAVWTGCCSYISNLLRYFRAYSAALAGYTIALIGFGDVLAHPDTIFSVALDRLSVVSLGILCSALVTMLLQPATSENRLQADAMQSLRDLLGLLAIVRDGASEEKILDTRRHLLFRIASYDQAVEFGAAESSEVARRANAFRQLFGLMTSVTVSCMRIGERLQALSDDPQTAQAAACLRRMLSGLIQHMPDNAQELRRLVAASSNMRVELGQFADHTDCLKSLGLVNLLDDTARQLRMIARLADPRVQKIRRVRLPLWRDHATALRSGLRAFLAAELLGLFWIYTEWPGGGSAIVMTAIIVALAATADNPSGMMKAFLQGTLIASVLSFVLVYGILVRMDGFPLLLMAYMPVVMLCGYMQASGRHAALAVSVMLFYAVLSPIANPIHYNLTGFLNSVFSSMIGALAANIAFMILVPPSFDMSIRLATLSLWRGVSDAARKKVPASHLTWEYPQYQKLMRISARLPPAGPERRRIGRGSAALVLTGREIFKIRHAIEHGIIPVSARPAVQRLLSVLRRQPQCAADFADHACREVTAVGGHDPHLLRTAASLAELHMLLLEGSRQVPQS</sequence>
<comment type="subcellular location">
    <subcellularLocation>
        <location evidence="1">Cell membrane</location>
        <topology evidence="1">Multi-pass membrane protein</topology>
    </subcellularLocation>
</comment>
<feature type="transmembrane region" description="Helical" evidence="7">
    <location>
        <begin position="129"/>
        <end position="148"/>
    </location>
</feature>
<evidence type="ECO:0000256" key="7">
    <source>
        <dbReference type="SAM" id="Phobius"/>
    </source>
</evidence>
<dbReference type="AlphaFoldDB" id="A0AAC9KFR2"/>
<feature type="transmembrane region" description="Helical" evidence="7">
    <location>
        <begin position="397"/>
        <end position="414"/>
    </location>
</feature>
<accession>A0AAC9KFR2</accession>
<evidence type="ECO:0000256" key="6">
    <source>
        <dbReference type="ARBA" id="ARBA00023136"/>
    </source>
</evidence>
<proteinExistence type="predicted"/>
<keyword evidence="2" id="KW-0813">Transport</keyword>
<name>A0AAC9KFR2_9PROT</name>
<evidence type="ECO:0000256" key="2">
    <source>
        <dbReference type="ARBA" id="ARBA00022448"/>
    </source>
</evidence>
<keyword evidence="6 7" id="KW-0472">Membrane</keyword>
<feature type="transmembrane region" description="Helical" evidence="7">
    <location>
        <begin position="160"/>
        <end position="177"/>
    </location>
</feature>
<keyword evidence="4 7" id="KW-0812">Transmembrane</keyword>
<feature type="transmembrane region" description="Helical" evidence="7">
    <location>
        <begin position="28"/>
        <end position="49"/>
    </location>
</feature>
<feature type="transmembrane region" description="Helical" evidence="7">
    <location>
        <begin position="77"/>
        <end position="97"/>
    </location>
</feature>
<dbReference type="GO" id="GO:0022857">
    <property type="term" value="F:transmembrane transporter activity"/>
    <property type="evidence" value="ECO:0007669"/>
    <property type="project" value="InterPro"/>
</dbReference>
<organism evidence="8 9">
    <name type="scientific">Granulibacter bethesdensis</name>
    <dbReference type="NCBI Taxonomy" id="364410"/>
    <lineage>
        <taxon>Bacteria</taxon>
        <taxon>Pseudomonadati</taxon>
        <taxon>Pseudomonadota</taxon>
        <taxon>Alphaproteobacteria</taxon>
        <taxon>Acetobacterales</taxon>
        <taxon>Acetobacteraceae</taxon>
        <taxon>Granulibacter</taxon>
    </lineage>
</organism>
<feature type="transmembrane region" description="Helical" evidence="7">
    <location>
        <begin position="473"/>
        <end position="494"/>
    </location>
</feature>
<dbReference type="PANTHER" id="PTHR30509:SF9">
    <property type="entry name" value="MULTIDRUG RESISTANCE PROTEIN MDTO"/>
    <property type="match status" value="1"/>
</dbReference>
<dbReference type="GO" id="GO:0005886">
    <property type="term" value="C:plasma membrane"/>
    <property type="evidence" value="ECO:0007669"/>
    <property type="project" value="UniProtKB-SubCell"/>
</dbReference>
<evidence type="ECO:0000256" key="1">
    <source>
        <dbReference type="ARBA" id="ARBA00004651"/>
    </source>
</evidence>